<dbReference type="Pfam" id="PF12773">
    <property type="entry name" value="DZR"/>
    <property type="match status" value="2"/>
</dbReference>
<dbReference type="SUPFAM" id="SSF117892">
    <property type="entry name" value="Band 7/SPFH domain"/>
    <property type="match status" value="1"/>
</dbReference>
<feature type="domain" description="SPFH" evidence="2">
    <location>
        <begin position="18"/>
        <end position="235"/>
    </location>
</feature>
<dbReference type="InterPro" id="IPR033880">
    <property type="entry name" value="SPFH_YdjI"/>
</dbReference>
<name>A0A1R1EJA0_9BACL</name>
<proteinExistence type="predicted"/>
<dbReference type="Pfam" id="PF13421">
    <property type="entry name" value="Band_7_1"/>
    <property type="match status" value="1"/>
</dbReference>
<organism evidence="3 4">
    <name type="scientific">Paenibacillus rhizosphaerae</name>
    <dbReference type="NCBI Taxonomy" id="297318"/>
    <lineage>
        <taxon>Bacteria</taxon>
        <taxon>Bacillati</taxon>
        <taxon>Bacillota</taxon>
        <taxon>Bacilli</taxon>
        <taxon>Bacillales</taxon>
        <taxon>Paenibacillaceae</taxon>
        <taxon>Paenibacillus</taxon>
    </lineage>
</organism>
<dbReference type="InterPro" id="IPR025874">
    <property type="entry name" value="DZR"/>
</dbReference>
<dbReference type="PANTHER" id="PTHR37826:SF2">
    <property type="entry name" value="ZINC-RIBBON DOMAIN-CONTAINING PROTEIN"/>
    <property type="match status" value="1"/>
</dbReference>
<comment type="caution">
    <text evidence="3">The sequence shown here is derived from an EMBL/GenBank/DDBJ whole genome shotgun (WGS) entry which is preliminary data.</text>
</comment>
<dbReference type="RefSeq" id="WP_076173311.1">
    <property type="nucleotide sequence ID" value="NZ_MRTP01000008.1"/>
</dbReference>
<feature type="domain" description="DZANK-type" evidence="1">
    <location>
        <begin position="363"/>
        <end position="406"/>
    </location>
</feature>
<evidence type="ECO:0000259" key="1">
    <source>
        <dbReference type="Pfam" id="PF12773"/>
    </source>
</evidence>
<dbReference type="Proteomes" id="UP000187172">
    <property type="component" value="Unassembled WGS sequence"/>
</dbReference>
<feature type="domain" description="DZANK-type" evidence="1">
    <location>
        <begin position="304"/>
        <end position="357"/>
    </location>
</feature>
<evidence type="ECO:0000259" key="2">
    <source>
        <dbReference type="Pfam" id="PF13421"/>
    </source>
</evidence>
<evidence type="ECO:0000313" key="4">
    <source>
        <dbReference type="Proteomes" id="UP000187172"/>
    </source>
</evidence>
<gene>
    <name evidence="3" type="ORF">BK138_23905</name>
</gene>
<protein>
    <submittedName>
        <fullName evidence="3">Antifreeze protein type I</fullName>
    </submittedName>
</protein>
<keyword evidence="4" id="KW-1185">Reference proteome</keyword>
<dbReference type="EMBL" id="MRTP01000008">
    <property type="protein sequence ID" value="OMF51885.1"/>
    <property type="molecule type" value="Genomic_DNA"/>
</dbReference>
<dbReference type="PANTHER" id="PTHR37826">
    <property type="entry name" value="FLOTILLIN BAND_7_5 DOMAIN PROTEIN"/>
    <property type="match status" value="1"/>
</dbReference>
<sequence length="435" mass="47209">MAIIEVVEYEGPPGVFAWRYPNQELGTWTQLIVHETQEAILFKGGRALDSFVAGRHTLSTANIPILSNLINLPFGGKSPFTAEVWFVNKLRSLDVKWGTASPIQLQDPKFNIIVSLRAFGQFGVEIEDARKFLLKLVGTLPSFDQDTLVKYYRGVLTSNINEMISSYIIHKKISVVEINAYAAEISKHVRDTIAPSFEEMGISLVNFFIDSINFPENDPSTQRIKEALAKKAEMDIIGFTYQQERSYDTLESAAKNPGSTAGIVGSGLGMGLGMAGSMYDAVQQMAGNVKVQTTSDMDVKQKACVTCGQLNAADSKFCSACGQSLTLGAAGIPAKKIVCSDCGQPLPPNAKFCLNCGDPYNACPACGYDFKIGSVNCNSCGTLLPKLCRECGEWMDPKARFCPGCGTSSILKCSNCQAEVQHGQKFCMECGHAQT</sequence>
<dbReference type="AlphaFoldDB" id="A0A1R1EJA0"/>
<evidence type="ECO:0000313" key="3">
    <source>
        <dbReference type="EMBL" id="OMF51885.1"/>
    </source>
</evidence>
<dbReference type="InterPro" id="IPR036013">
    <property type="entry name" value="Band_7/SPFH_dom_sf"/>
</dbReference>
<reference evidence="3 4" key="1">
    <citation type="submission" date="2016-11" db="EMBL/GenBank/DDBJ databases">
        <title>Paenibacillus species isolates.</title>
        <authorList>
            <person name="Beno S.M."/>
        </authorList>
    </citation>
    <scope>NUCLEOTIDE SEQUENCE [LARGE SCALE GENOMIC DNA]</scope>
    <source>
        <strain evidence="3 4">FSL R5-0378</strain>
    </source>
</reference>
<dbReference type="CDD" id="cd03408">
    <property type="entry name" value="SPFH_like_u1"/>
    <property type="match status" value="1"/>
</dbReference>
<accession>A0A1R1EJA0</accession>
<dbReference type="STRING" id="297318.BK138_23905"/>